<sequence>MIASFGERIPQSPELGLHSEPPVFRYGIEYLYDDQRSLIRYKIEMNGRLAALAAFFLALLTTCWSGPACAGDDDLSFKQLRLSQLEQRIAEIKSSLEELAPISLRGGVGSIGFRSRAYEEADHDIWVEIDLGEESLIETIVLVPTVWRDTKLGFVADGFPVKFDVIVGVDGDADGEVIGSYGPQDALLPRIAPLIVPCPSPTNASWVRVAARTLSPRIWDQRYDFQLSEIFVFQGEENLALHQPVRVSEGDDTKAPSRQRQFLVDGFVPYSMDAAVGEQSIAYVSEIGVGDQPALTLDLGKVQPLNRIHLHGPDISDTVPQAVAADYAIPRHLQILGACEADFSDAQVLTDLNLRSIYEVGPIIMSRFPEVDCRYVRFVALEPYVRDGEIRAGKIVSGTQIGFAEIEIFSKGQNVALGKTFSSDFGHETIDRFWAALTDGLNFYGEVLSIRTWMNQLALRHDLEAELPVVAQEVRVRYAEQTANLRFMTWLAALLGVGIGFTWLVSRMLQMRQLSEVKERFAADLHDELGANLHTIGLLSDLADDFQDSPDELTTFLKRIRSVTERTGIAMRNCTDMHDAGELYTGFKSDMQRAAERIVVHLDHDLTIEGETYLNRLKPRTRMDLFLFYKESLVNICRHSGATELVTRLSGTPHEINLHIADNGRGIPEAGFPATESSRHGKTVVPPSLRRRARLLGATIRAESPADGGTCIHLKLQTRRWGFHR</sequence>
<keyword evidence="6" id="KW-0472">Membrane</keyword>
<accession>A0ABY1QHL6</accession>
<dbReference type="Pfam" id="PF02518">
    <property type="entry name" value="HATPase_c"/>
    <property type="match status" value="1"/>
</dbReference>
<dbReference type="EC" id="2.7.13.3" evidence="2"/>
<comment type="caution">
    <text evidence="8">The sequence shown here is derived from an EMBL/GenBank/DDBJ whole genome shotgun (WGS) entry which is preliminary data.</text>
</comment>
<feature type="transmembrane region" description="Helical" evidence="6">
    <location>
        <begin position="487"/>
        <end position="505"/>
    </location>
</feature>
<dbReference type="InterPro" id="IPR003594">
    <property type="entry name" value="HATPase_dom"/>
</dbReference>
<dbReference type="InterPro" id="IPR050482">
    <property type="entry name" value="Sensor_HK_TwoCompSys"/>
</dbReference>
<evidence type="ECO:0000256" key="3">
    <source>
        <dbReference type="ARBA" id="ARBA00022679"/>
    </source>
</evidence>
<evidence type="ECO:0000256" key="6">
    <source>
        <dbReference type="SAM" id="Phobius"/>
    </source>
</evidence>
<dbReference type="Proteomes" id="UP001158067">
    <property type="component" value="Unassembled WGS sequence"/>
</dbReference>
<organism evidence="8 9">
    <name type="scientific">Neorhodopirellula lusitana</name>
    <dbReference type="NCBI Taxonomy" id="445327"/>
    <lineage>
        <taxon>Bacteria</taxon>
        <taxon>Pseudomonadati</taxon>
        <taxon>Planctomycetota</taxon>
        <taxon>Planctomycetia</taxon>
        <taxon>Pirellulales</taxon>
        <taxon>Pirellulaceae</taxon>
        <taxon>Neorhodopirellula</taxon>
    </lineage>
</organism>
<keyword evidence="6" id="KW-1133">Transmembrane helix</keyword>
<evidence type="ECO:0000256" key="5">
    <source>
        <dbReference type="ARBA" id="ARBA00023012"/>
    </source>
</evidence>
<keyword evidence="9" id="KW-1185">Reference proteome</keyword>
<dbReference type="Gene3D" id="3.30.565.10">
    <property type="entry name" value="Histidine kinase-like ATPase, C-terminal domain"/>
    <property type="match status" value="1"/>
</dbReference>
<dbReference type="SUPFAM" id="SSF55874">
    <property type="entry name" value="ATPase domain of HSP90 chaperone/DNA topoisomerase II/histidine kinase"/>
    <property type="match status" value="1"/>
</dbReference>
<protein>
    <recommendedName>
        <fullName evidence="2">histidine kinase</fullName>
        <ecNumber evidence="2">2.7.13.3</ecNumber>
    </recommendedName>
</protein>
<keyword evidence="6" id="KW-0812">Transmembrane</keyword>
<dbReference type="InterPro" id="IPR036890">
    <property type="entry name" value="HATPase_C_sf"/>
</dbReference>
<dbReference type="Gene3D" id="1.20.5.1930">
    <property type="match status" value="1"/>
</dbReference>
<feature type="domain" description="Histidine kinase/HSP90-like ATPase" evidence="7">
    <location>
        <begin position="625"/>
        <end position="718"/>
    </location>
</feature>
<keyword evidence="3" id="KW-0808">Transferase</keyword>
<name>A0ABY1QHL6_9BACT</name>
<reference evidence="8 9" key="1">
    <citation type="submission" date="2017-05" db="EMBL/GenBank/DDBJ databases">
        <authorList>
            <person name="Varghese N."/>
            <person name="Submissions S."/>
        </authorList>
    </citation>
    <scope>NUCLEOTIDE SEQUENCE [LARGE SCALE GENOMIC DNA]</scope>
    <source>
        <strain evidence="8 9">DSM 25457</strain>
    </source>
</reference>
<evidence type="ECO:0000256" key="4">
    <source>
        <dbReference type="ARBA" id="ARBA00022777"/>
    </source>
</evidence>
<keyword evidence="4 8" id="KW-0418">Kinase</keyword>
<gene>
    <name evidence="8" type="ORF">SAMN06265222_113140</name>
</gene>
<dbReference type="EMBL" id="FXUG01000013">
    <property type="protein sequence ID" value="SMP70834.1"/>
    <property type="molecule type" value="Genomic_DNA"/>
</dbReference>
<dbReference type="RefSeq" id="WP_283434393.1">
    <property type="nucleotide sequence ID" value="NZ_FXUG01000013.1"/>
</dbReference>
<feature type="transmembrane region" description="Helical" evidence="6">
    <location>
        <begin position="49"/>
        <end position="67"/>
    </location>
</feature>
<evidence type="ECO:0000313" key="9">
    <source>
        <dbReference type="Proteomes" id="UP001158067"/>
    </source>
</evidence>
<evidence type="ECO:0000256" key="1">
    <source>
        <dbReference type="ARBA" id="ARBA00000085"/>
    </source>
</evidence>
<evidence type="ECO:0000313" key="8">
    <source>
        <dbReference type="EMBL" id="SMP70834.1"/>
    </source>
</evidence>
<comment type="catalytic activity">
    <reaction evidence="1">
        <text>ATP + protein L-histidine = ADP + protein N-phospho-L-histidine.</text>
        <dbReference type="EC" id="2.7.13.3"/>
    </reaction>
</comment>
<dbReference type="PANTHER" id="PTHR24421:SF10">
    <property type="entry name" value="NITRATE_NITRITE SENSOR PROTEIN NARQ"/>
    <property type="match status" value="1"/>
</dbReference>
<evidence type="ECO:0000256" key="2">
    <source>
        <dbReference type="ARBA" id="ARBA00012438"/>
    </source>
</evidence>
<keyword evidence="5" id="KW-0902">Two-component regulatory system</keyword>
<dbReference type="GO" id="GO:0016301">
    <property type="term" value="F:kinase activity"/>
    <property type="evidence" value="ECO:0007669"/>
    <property type="project" value="UniProtKB-KW"/>
</dbReference>
<evidence type="ECO:0000259" key="7">
    <source>
        <dbReference type="Pfam" id="PF02518"/>
    </source>
</evidence>
<dbReference type="CDD" id="cd16917">
    <property type="entry name" value="HATPase_UhpB-NarQ-NarX-like"/>
    <property type="match status" value="1"/>
</dbReference>
<proteinExistence type="predicted"/>
<dbReference type="PANTHER" id="PTHR24421">
    <property type="entry name" value="NITRATE/NITRITE SENSOR PROTEIN NARX-RELATED"/>
    <property type="match status" value="1"/>
</dbReference>